<dbReference type="OrthoDB" id="1723759at2759"/>
<proteinExistence type="predicted"/>
<reference evidence="1 2" key="1">
    <citation type="submission" date="2019-05" db="EMBL/GenBank/DDBJ databases">
        <title>Mikania micrantha, genome provides insights into the molecular mechanism of rapid growth.</title>
        <authorList>
            <person name="Liu B."/>
        </authorList>
    </citation>
    <scope>NUCLEOTIDE SEQUENCE [LARGE SCALE GENOMIC DNA]</scope>
    <source>
        <strain evidence="1">NLD-2019</strain>
        <tissue evidence="1">Leaf</tissue>
    </source>
</reference>
<evidence type="ECO:0000313" key="2">
    <source>
        <dbReference type="Proteomes" id="UP000326396"/>
    </source>
</evidence>
<protein>
    <submittedName>
        <fullName evidence="1">Uncharacterized protein</fullName>
    </submittedName>
</protein>
<comment type="caution">
    <text evidence="1">The sequence shown here is derived from an EMBL/GenBank/DDBJ whole genome shotgun (WGS) entry which is preliminary data.</text>
</comment>
<organism evidence="1 2">
    <name type="scientific">Mikania micrantha</name>
    <name type="common">bitter vine</name>
    <dbReference type="NCBI Taxonomy" id="192012"/>
    <lineage>
        <taxon>Eukaryota</taxon>
        <taxon>Viridiplantae</taxon>
        <taxon>Streptophyta</taxon>
        <taxon>Embryophyta</taxon>
        <taxon>Tracheophyta</taxon>
        <taxon>Spermatophyta</taxon>
        <taxon>Magnoliopsida</taxon>
        <taxon>eudicotyledons</taxon>
        <taxon>Gunneridae</taxon>
        <taxon>Pentapetalae</taxon>
        <taxon>asterids</taxon>
        <taxon>campanulids</taxon>
        <taxon>Asterales</taxon>
        <taxon>Asteraceae</taxon>
        <taxon>Asteroideae</taxon>
        <taxon>Heliantheae alliance</taxon>
        <taxon>Eupatorieae</taxon>
        <taxon>Mikania</taxon>
    </lineage>
</organism>
<keyword evidence="2" id="KW-1185">Reference proteome</keyword>
<name>A0A5N6Q6W1_9ASTR</name>
<sequence length="116" mass="12860">MFMQSTVNYYVNAKVDYVDMIDTDTFSLIELKSMLQEISYPKEEIMHNQKAICKLISNTTNSTLDERASVSYVEEASRADALKPDAGDATCGEKHVQACGAWEVGPVVGPTSFKKL</sequence>
<gene>
    <name evidence="1" type="ORF">E3N88_03551</name>
</gene>
<dbReference type="EMBL" id="SZYD01000001">
    <property type="protein sequence ID" value="KAD7480415.1"/>
    <property type="molecule type" value="Genomic_DNA"/>
</dbReference>
<dbReference type="Proteomes" id="UP000326396">
    <property type="component" value="Linkage Group LG1"/>
</dbReference>
<evidence type="ECO:0000313" key="1">
    <source>
        <dbReference type="EMBL" id="KAD7480415.1"/>
    </source>
</evidence>
<dbReference type="AlphaFoldDB" id="A0A5N6Q6W1"/>
<accession>A0A5N6Q6W1</accession>